<dbReference type="PATRIC" id="fig|45074.5.peg.1871"/>
<name>A0A0W0Z0Y7_9GAMM</name>
<reference evidence="1 2" key="1">
    <citation type="submission" date="2015-11" db="EMBL/GenBank/DDBJ databases">
        <title>Genomic analysis of 38 Legionella species identifies large and diverse effector repertoires.</title>
        <authorList>
            <person name="Burstein D."/>
            <person name="Amaro F."/>
            <person name="Zusman T."/>
            <person name="Lifshitz Z."/>
            <person name="Cohen O."/>
            <person name="Gilbert J.A."/>
            <person name="Pupko T."/>
            <person name="Shuman H.A."/>
            <person name="Segal G."/>
        </authorList>
    </citation>
    <scope>NUCLEOTIDE SEQUENCE [LARGE SCALE GENOMIC DNA]</scope>
    <source>
        <strain evidence="1 2">SC-63-C7</strain>
    </source>
</reference>
<keyword evidence="2" id="KW-1185">Reference proteome</keyword>
<gene>
    <name evidence="1" type="ORF">Lsan_1763</name>
</gene>
<organism evidence="1 2">
    <name type="scientific">Legionella santicrucis</name>
    <dbReference type="NCBI Taxonomy" id="45074"/>
    <lineage>
        <taxon>Bacteria</taxon>
        <taxon>Pseudomonadati</taxon>
        <taxon>Pseudomonadota</taxon>
        <taxon>Gammaproteobacteria</taxon>
        <taxon>Legionellales</taxon>
        <taxon>Legionellaceae</taxon>
        <taxon>Legionella</taxon>
    </lineage>
</organism>
<evidence type="ECO:0000313" key="2">
    <source>
        <dbReference type="Proteomes" id="UP000054703"/>
    </source>
</evidence>
<dbReference type="RefSeq" id="WP_058514049.1">
    <property type="nucleotide sequence ID" value="NZ_CAAAIH010000090.1"/>
</dbReference>
<sequence>MKDKNEKQISIREIEDRMAFEYKTRPSIFSVIKLSAELMYSAAKGAAWGVDETYKIQREDRKILHEPRPHVQAVNHNLDKKDISLSTEQAENFNIQNTMEDEYKNHPTFEERERFHTKDQKREAAIAERFYHEGKDAPKKFFKEDYTEKDIEECQKERLAGTAGFVCHTFFKAAKNVVRPSVYGVNSDFQFGDELIDVAIRESEQFNFKK</sequence>
<comment type="caution">
    <text evidence="1">The sequence shown here is derived from an EMBL/GenBank/DDBJ whole genome shotgun (WGS) entry which is preliminary data.</text>
</comment>
<accession>A0A0W0Z0Y7</accession>
<proteinExistence type="predicted"/>
<dbReference type="Proteomes" id="UP000054703">
    <property type="component" value="Unassembled WGS sequence"/>
</dbReference>
<evidence type="ECO:0000313" key="1">
    <source>
        <dbReference type="EMBL" id="KTD62776.1"/>
    </source>
</evidence>
<protein>
    <submittedName>
        <fullName evidence="1">Uncharacterized protein</fullName>
    </submittedName>
</protein>
<dbReference type="AlphaFoldDB" id="A0A0W0Z0Y7"/>
<dbReference type="EMBL" id="LNYU01000033">
    <property type="protein sequence ID" value="KTD62776.1"/>
    <property type="molecule type" value="Genomic_DNA"/>
</dbReference>